<dbReference type="Proteomes" id="UP000179118">
    <property type="component" value="Unassembled WGS sequence"/>
</dbReference>
<gene>
    <name evidence="1" type="ORF">A3D51_03770</name>
</gene>
<proteinExistence type="predicted"/>
<accession>A0A1G2SA81</accession>
<organism evidence="1 2">
    <name type="scientific">Candidatus Yonathbacteria bacterium RIFCSPHIGHO2_02_FULL_44_14</name>
    <dbReference type="NCBI Taxonomy" id="1802724"/>
    <lineage>
        <taxon>Bacteria</taxon>
        <taxon>Candidatus Yonathiibacteriota</taxon>
    </lineage>
</organism>
<dbReference type="AlphaFoldDB" id="A0A1G2SA81"/>
<sequence>MKTSKKTLILLATAVVFALAASGLYAFLFVTIKNKTEATSTLVEKIDEISGKESRLASSVSLLKRENADIEKVSALFFKENEVVNFTKNIEELGAQSGTVLTIESLERGSTEKATPFLSFRIKVIGEFSDIARLLMLLENFPGKFEWKTVRLVRDTEPVALVHTGSKVPKVVAPLPLWRVEVFLVALNFVNQ</sequence>
<dbReference type="EMBL" id="MHUT01000002">
    <property type="protein sequence ID" value="OHA81965.1"/>
    <property type="molecule type" value="Genomic_DNA"/>
</dbReference>
<reference evidence="1 2" key="1">
    <citation type="journal article" date="2016" name="Nat. Commun.">
        <title>Thousands of microbial genomes shed light on interconnected biogeochemical processes in an aquifer system.</title>
        <authorList>
            <person name="Anantharaman K."/>
            <person name="Brown C.T."/>
            <person name="Hug L.A."/>
            <person name="Sharon I."/>
            <person name="Castelle C.J."/>
            <person name="Probst A.J."/>
            <person name="Thomas B.C."/>
            <person name="Singh A."/>
            <person name="Wilkins M.J."/>
            <person name="Karaoz U."/>
            <person name="Brodie E.L."/>
            <person name="Williams K.H."/>
            <person name="Hubbard S.S."/>
            <person name="Banfield J.F."/>
        </authorList>
    </citation>
    <scope>NUCLEOTIDE SEQUENCE [LARGE SCALE GENOMIC DNA]</scope>
</reference>
<evidence type="ECO:0000313" key="2">
    <source>
        <dbReference type="Proteomes" id="UP000179118"/>
    </source>
</evidence>
<comment type="caution">
    <text evidence="1">The sequence shown here is derived from an EMBL/GenBank/DDBJ whole genome shotgun (WGS) entry which is preliminary data.</text>
</comment>
<name>A0A1G2SA81_9BACT</name>
<evidence type="ECO:0000313" key="1">
    <source>
        <dbReference type="EMBL" id="OHA81965.1"/>
    </source>
</evidence>
<protein>
    <submittedName>
        <fullName evidence="1">Uncharacterized protein</fullName>
    </submittedName>
</protein>